<dbReference type="HOGENOM" id="CLU_015263_5_3_7"/>
<evidence type="ECO:0000256" key="8">
    <source>
        <dbReference type="ARBA" id="ARBA00023214"/>
    </source>
</evidence>
<keyword evidence="10" id="KW-0129">CBS domain</keyword>
<keyword evidence="3 11" id="KW-0812">Transmembrane</keyword>
<proteinExistence type="predicted"/>
<dbReference type="EnsemblBacteria" id="AAS94934">
    <property type="protein sequence ID" value="AAS94934"/>
    <property type="gene ID" value="DVU_0451"/>
</dbReference>
<dbReference type="AlphaFoldDB" id="Q72EW7"/>
<feature type="transmembrane region" description="Helical" evidence="11">
    <location>
        <begin position="181"/>
        <end position="206"/>
    </location>
</feature>
<feature type="transmembrane region" description="Helical" evidence="11">
    <location>
        <begin position="294"/>
        <end position="315"/>
    </location>
</feature>
<keyword evidence="8" id="KW-0868">Chloride</keyword>
<evidence type="ECO:0000256" key="3">
    <source>
        <dbReference type="ARBA" id="ARBA00022692"/>
    </source>
</evidence>
<keyword evidence="14" id="KW-1185">Reference proteome</keyword>
<evidence type="ECO:0000256" key="10">
    <source>
        <dbReference type="PROSITE-ProRule" id="PRU00703"/>
    </source>
</evidence>
<feature type="transmembrane region" description="Helical" evidence="11">
    <location>
        <begin position="83"/>
        <end position="100"/>
    </location>
</feature>
<feature type="transmembrane region" description="Helical" evidence="11">
    <location>
        <begin position="327"/>
        <end position="346"/>
    </location>
</feature>
<keyword evidence="2" id="KW-0813">Transport</keyword>
<dbReference type="SUPFAM" id="SSF54631">
    <property type="entry name" value="CBS-domain pair"/>
    <property type="match status" value="1"/>
</dbReference>
<dbReference type="InterPro" id="IPR000644">
    <property type="entry name" value="CBS_dom"/>
</dbReference>
<dbReference type="SMART" id="SM00116">
    <property type="entry name" value="CBS"/>
    <property type="match status" value="2"/>
</dbReference>
<dbReference type="RefSeq" id="WP_010937758.1">
    <property type="nucleotide sequence ID" value="NC_002937.3"/>
</dbReference>
<evidence type="ECO:0000256" key="7">
    <source>
        <dbReference type="ARBA" id="ARBA00023173"/>
    </source>
</evidence>
<gene>
    <name evidence="13" type="ordered locus">DVU_0451</name>
</gene>
<name>Q72EW7_NITV2</name>
<dbReference type="InterPro" id="IPR050368">
    <property type="entry name" value="ClC-type_chloride_channel"/>
</dbReference>
<dbReference type="SUPFAM" id="SSF81340">
    <property type="entry name" value="Clc chloride channel"/>
    <property type="match status" value="1"/>
</dbReference>
<evidence type="ECO:0000256" key="6">
    <source>
        <dbReference type="ARBA" id="ARBA00023136"/>
    </source>
</evidence>
<dbReference type="InterPro" id="IPR046342">
    <property type="entry name" value="CBS_dom_sf"/>
</dbReference>
<dbReference type="PRINTS" id="PR00762">
    <property type="entry name" value="CLCHANNEL"/>
</dbReference>
<dbReference type="PANTHER" id="PTHR43427">
    <property type="entry name" value="CHLORIDE CHANNEL PROTEIN CLC-E"/>
    <property type="match status" value="1"/>
</dbReference>
<keyword evidence="4 11" id="KW-1133">Transmembrane helix</keyword>
<feature type="transmembrane region" description="Helical" evidence="11">
    <location>
        <begin position="421"/>
        <end position="438"/>
    </location>
</feature>
<dbReference type="InterPro" id="IPR014743">
    <property type="entry name" value="Cl-channel_core"/>
</dbReference>
<dbReference type="OrthoDB" id="9767361at2"/>
<organism evidence="13 14">
    <name type="scientific">Nitratidesulfovibrio vulgaris (strain ATCC 29579 / DSM 644 / CCUG 34227 / NCIMB 8303 / VKM B-1760 / Hildenborough)</name>
    <name type="common">Desulfovibrio vulgaris</name>
    <dbReference type="NCBI Taxonomy" id="882"/>
    <lineage>
        <taxon>Bacteria</taxon>
        <taxon>Pseudomonadati</taxon>
        <taxon>Thermodesulfobacteriota</taxon>
        <taxon>Desulfovibrionia</taxon>
        <taxon>Desulfovibrionales</taxon>
        <taxon>Desulfovibrionaceae</taxon>
        <taxon>Nitratidesulfovibrio</taxon>
    </lineage>
</organism>
<dbReference type="PATRIC" id="fig|882.5.peg.429"/>
<feature type="transmembrane region" description="Helical" evidence="11">
    <location>
        <begin position="390"/>
        <end position="409"/>
    </location>
</feature>
<keyword evidence="5" id="KW-0406">Ion transport</keyword>
<dbReference type="CDD" id="cd00400">
    <property type="entry name" value="Voltage_gated_ClC"/>
    <property type="match status" value="1"/>
</dbReference>
<feature type="domain" description="CBS" evidence="12">
    <location>
        <begin position="541"/>
        <end position="599"/>
    </location>
</feature>
<dbReference type="STRING" id="882.DVU_0451"/>
<dbReference type="eggNOG" id="COG1253">
    <property type="taxonomic scope" value="Bacteria"/>
</dbReference>
<comment type="subcellular location">
    <subcellularLocation>
        <location evidence="1">Membrane</location>
        <topology evidence="1">Multi-pass membrane protein</topology>
    </subcellularLocation>
</comment>
<dbReference type="PROSITE" id="PS51371">
    <property type="entry name" value="CBS"/>
    <property type="match status" value="1"/>
</dbReference>
<dbReference type="Gene3D" id="1.10.3080.10">
    <property type="entry name" value="Clc chloride channel"/>
    <property type="match status" value="1"/>
</dbReference>
<evidence type="ECO:0000256" key="2">
    <source>
        <dbReference type="ARBA" id="ARBA00022448"/>
    </source>
</evidence>
<dbReference type="Gene3D" id="3.10.580.10">
    <property type="entry name" value="CBS-domain"/>
    <property type="match status" value="1"/>
</dbReference>
<dbReference type="eggNOG" id="COG0038">
    <property type="taxonomic scope" value="Bacteria"/>
</dbReference>
<dbReference type="EMBL" id="AE017285">
    <property type="protein sequence ID" value="AAS94934.1"/>
    <property type="molecule type" value="Genomic_DNA"/>
</dbReference>
<evidence type="ECO:0000256" key="11">
    <source>
        <dbReference type="SAM" id="Phobius"/>
    </source>
</evidence>
<sequence>MLRILATPWREFARLYSSVAFVRLAVLGIGLGVVSGCAAMLFFLGIEYAKHLILVAWAGLSLPAPAGEGLFHDAAAGGAYRPWVIPLATCATGLVTGWLVQRFLPDSLAGMTDGTDAMIRAFHRGKGVIRKRAPFIKGLTSILTIASGGSAGREGPISQIGAGLGSFVADRLHLSTKERRLLMLAGAAGGLGAVFRAPLGGALTAIEVVYREDFEAEAMLPAILSSVVAYTLFAYVFGTEPMFAIPRFSFSDMRELPFYLTLALACAFTGWAYVRTFRFMKYGVFLRLAERVGIMWTTALGGLLVGLFGIIYTPMLSDGYGWVEQAILGHLTVTTMVTIMVAKTLATAMTLGSGMSGGMFAPALFVGGMTGGVVGYAAHDLFPHIVREPGGYVLVGMAAFFAGVAHAPVGPLIMVCELTQGYGLLAPLMLASAVCILLNRKVSLYENQVENKFESPAHASDATVNLLEGLTVRECFHRGRVPTLEEGTTLKALTDVIAGTSVFTFPVRDASGALSGILAVQDVRALLYEESLFDLVVVRDLMRPLLTLAESDDLYAALLRFVDTDLSHIIVVDDDDREKVLGLLYRADLFKAYSDALRIARED</sequence>
<dbReference type="PANTHER" id="PTHR43427:SF6">
    <property type="entry name" value="CHLORIDE CHANNEL PROTEIN CLC-E"/>
    <property type="match status" value="1"/>
</dbReference>
<feature type="transmembrane region" description="Helical" evidence="11">
    <location>
        <begin position="358"/>
        <end position="378"/>
    </location>
</feature>
<feature type="transmembrane region" description="Helical" evidence="11">
    <location>
        <begin position="20"/>
        <end position="44"/>
    </location>
</feature>
<evidence type="ECO:0000256" key="9">
    <source>
        <dbReference type="ARBA" id="ARBA00023303"/>
    </source>
</evidence>
<dbReference type="Pfam" id="PF00654">
    <property type="entry name" value="Voltage_CLC"/>
    <property type="match status" value="1"/>
</dbReference>
<dbReference type="PaxDb" id="882-DVU_0451"/>
<dbReference type="InterPro" id="IPR001807">
    <property type="entry name" value="ClC"/>
</dbReference>
<dbReference type="CDD" id="cd04613">
    <property type="entry name" value="CBS_pair_voltage-gated_CLC_bac"/>
    <property type="match status" value="1"/>
</dbReference>
<keyword evidence="9" id="KW-0407">Ion channel</keyword>
<evidence type="ECO:0000259" key="12">
    <source>
        <dbReference type="PROSITE" id="PS51371"/>
    </source>
</evidence>
<feature type="transmembrane region" description="Helical" evidence="11">
    <location>
        <begin position="258"/>
        <end position="274"/>
    </location>
</feature>
<evidence type="ECO:0000313" key="13">
    <source>
        <dbReference type="EMBL" id="AAS94934.1"/>
    </source>
</evidence>
<keyword evidence="6 11" id="KW-0472">Membrane</keyword>
<evidence type="ECO:0000256" key="1">
    <source>
        <dbReference type="ARBA" id="ARBA00004141"/>
    </source>
</evidence>
<dbReference type="GO" id="GO:0005254">
    <property type="term" value="F:chloride channel activity"/>
    <property type="evidence" value="ECO:0007669"/>
    <property type="project" value="UniProtKB-KW"/>
</dbReference>
<dbReference type="Pfam" id="PF00571">
    <property type="entry name" value="CBS"/>
    <property type="match status" value="1"/>
</dbReference>
<evidence type="ECO:0000313" key="14">
    <source>
        <dbReference type="Proteomes" id="UP000002194"/>
    </source>
</evidence>
<dbReference type="GO" id="GO:0034707">
    <property type="term" value="C:chloride channel complex"/>
    <property type="evidence" value="ECO:0007669"/>
    <property type="project" value="UniProtKB-KW"/>
</dbReference>
<dbReference type="KEGG" id="dvu:DVU_0451"/>
<dbReference type="PhylomeDB" id="Q72EW7"/>
<protein>
    <submittedName>
        <fullName evidence="13">Chloride channel family protein</fullName>
    </submittedName>
</protein>
<keyword evidence="7" id="KW-0869">Chloride channel</keyword>
<reference evidence="13 14" key="1">
    <citation type="journal article" date="2004" name="Nat. Biotechnol.">
        <title>The genome sequence of the anaerobic, sulfate-reducing bacterium Desulfovibrio vulgaris Hildenborough.</title>
        <authorList>
            <person name="Heidelberg J.F."/>
            <person name="Seshadri R."/>
            <person name="Haveman S.A."/>
            <person name="Hemme C.L."/>
            <person name="Paulsen I.T."/>
            <person name="Kolonay J.F."/>
            <person name="Eisen J.A."/>
            <person name="Ward N."/>
            <person name="Methe B."/>
            <person name="Brinkac L.M."/>
            <person name="Daugherty S.C."/>
            <person name="Deboy R.T."/>
            <person name="Dodson R.J."/>
            <person name="Durkin A.S."/>
            <person name="Madupu R."/>
            <person name="Nelson W.C."/>
            <person name="Sullivan S.A."/>
            <person name="Fouts D."/>
            <person name="Haft D.H."/>
            <person name="Selengut J."/>
            <person name="Peterson J.D."/>
            <person name="Davidsen T.M."/>
            <person name="Zafar N."/>
            <person name="Zhou L."/>
            <person name="Radune D."/>
            <person name="Dimitrov G."/>
            <person name="Hance M."/>
            <person name="Tran K."/>
            <person name="Khouri H."/>
            <person name="Gill J."/>
            <person name="Utterback T.R."/>
            <person name="Feldblyum T.V."/>
            <person name="Wall J.D."/>
            <person name="Voordouw G."/>
            <person name="Fraser C.M."/>
        </authorList>
    </citation>
    <scope>NUCLEOTIDE SEQUENCE [LARGE SCALE GENOMIC DNA]</scope>
    <source>
        <strain evidence="14">ATCC 29579 / DSM 644 / NCIMB 8303 / VKM B-1760 / Hildenborough</strain>
    </source>
</reference>
<dbReference type="Proteomes" id="UP000002194">
    <property type="component" value="Chromosome"/>
</dbReference>
<accession>Q72EW7</accession>
<feature type="transmembrane region" description="Helical" evidence="11">
    <location>
        <begin position="218"/>
        <end position="237"/>
    </location>
</feature>
<evidence type="ECO:0000256" key="5">
    <source>
        <dbReference type="ARBA" id="ARBA00023065"/>
    </source>
</evidence>
<evidence type="ECO:0000256" key="4">
    <source>
        <dbReference type="ARBA" id="ARBA00022989"/>
    </source>
</evidence>